<dbReference type="AlphaFoldDB" id="A0AAP3A4I1"/>
<dbReference type="Proteomes" id="UP001208624">
    <property type="component" value="Unassembled WGS sequence"/>
</dbReference>
<protein>
    <submittedName>
        <fullName evidence="2">Uncharacterized protein</fullName>
    </submittedName>
</protein>
<organism evidence="2 3">
    <name type="scientific">Escherichia coli</name>
    <dbReference type="NCBI Taxonomy" id="562"/>
    <lineage>
        <taxon>Bacteria</taxon>
        <taxon>Pseudomonadati</taxon>
        <taxon>Pseudomonadota</taxon>
        <taxon>Gammaproteobacteria</taxon>
        <taxon>Enterobacterales</taxon>
        <taxon>Enterobacteriaceae</taxon>
        <taxon>Escherichia</taxon>
    </lineage>
</organism>
<proteinExistence type="predicted"/>
<dbReference type="EMBL" id="JAOVKC010001217">
    <property type="protein sequence ID" value="MCV5626132.1"/>
    <property type="molecule type" value="Genomic_DNA"/>
</dbReference>
<evidence type="ECO:0000313" key="3">
    <source>
        <dbReference type="Proteomes" id="UP001208624"/>
    </source>
</evidence>
<sequence>MQKKKRICITTRVIPPLAAAPATERSERVGEEAEESQRQALCTYAPVPDPRVARREIENIEHRQANAPPRS</sequence>
<comment type="caution">
    <text evidence="2">The sequence shown here is derived from an EMBL/GenBank/DDBJ whole genome shotgun (WGS) entry which is preliminary data.</text>
</comment>
<accession>A0AAP3A4I1</accession>
<evidence type="ECO:0000256" key="1">
    <source>
        <dbReference type="SAM" id="MobiDB-lite"/>
    </source>
</evidence>
<feature type="region of interest" description="Disordered" evidence="1">
    <location>
        <begin position="19"/>
        <end position="39"/>
    </location>
</feature>
<evidence type="ECO:0000313" key="2">
    <source>
        <dbReference type="EMBL" id="MCV5626132.1"/>
    </source>
</evidence>
<feature type="compositionally biased region" description="Basic and acidic residues" evidence="1">
    <location>
        <begin position="24"/>
        <end position="37"/>
    </location>
</feature>
<gene>
    <name evidence="2" type="ORF">OFN31_31370</name>
</gene>
<feature type="non-terminal residue" evidence="2">
    <location>
        <position position="71"/>
    </location>
</feature>
<name>A0AAP3A4I1_ECOLX</name>
<reference evidence="2" key="1">
    <citation type="submission" date="2023-06" db="EMBL/GenBank/DDBJ databases">
        <title>Deciphering the underlying mechanisms mediating the transmission of blaNDM gene from human to animals in China.</title>
        <authorList>
            <person name="Chen K."/>
            <person name="Chen S."/>
        </authorList>
    </citation>
    <scope>NUCLEOTIDE SEQUENCE</scope>
    <source>
        <strain evidence="2">1199</strain>
    </source>
</reference>